<evidence type="ECO:0000313" key="1">
    <source>
        <dbReference type="Proteomes" id="UP000492821"/>
    </source>
</evidence>
<sequence>MDVSSVRRVCVIVNKNARSTASHKFHYKADGLIEIVRVPFTAMPRSIWDVLPLPLPKPNEPAWIKPILSGSKKRRHNMYQLNPVANHEEIIILIPRVVSKTMRTRRRIRDSPRLLTFKINHNGNQIVLATLSVASNDPEKANPRKRQVTMFTKATLCSKLCSVEPYIVPEPMLAATAIAYEADAQVAPIVRQLNPNALHA</sequence>
<dbReference type="WBParaSite" id="Pan_g7484.t1">
    <property type="protein sequence ID" value="Pan_g7484.t1"/>
    <property type="gene ID" value="Pan_g7484"/>
</dbReference>
<reference evidence="1" key="1">
    <citation type="journal article" date="2013" name="Genetics">
        <title>The draft genome and transcriptome of Panagrellus redivivus are shaped by the harsh demands of a free-living lifestyle.</title>
        <authorList>
            <person name="Srinivasan J."/>
            <person name="Dillman A.R."/>
            <person name="Macchietto M.G."/>
            <person name="Heikkinen L."/>
            <person name="Lakso M."/>
            <person name="Fracchia K.M."/>
            <person name="Antoshechkin I."/>
            <person name="Mortazavi A."/>
            <person name="Wong G."/>
            <person name="Sternberg P.W."/>
        </authorList>
    </citation>
    <scope>NUCLEOTIDE SEQUENCE [LARGE SCALE GENOMIC DNA]</scope>
    <source>
        <strain evidence="1">MT8872</strain>
    </source>
</reference>
<accession>A0A7E4W5T7</accession>
<keyword evidence="1" id="KW-1185">Reference proteome</keyword>
<dbReference type="Proteomes" id="UP000492821">
    <property type="component" value="Unassembled WGS sequence"/>
</dbReference>
<proteinExistence type="predicted"/>
<dbReference type="AlphaFoldDB" id="A0A7E4W5T7"/>
<evidence type="ECO:0000313" key="2">
    <source>
        <dbReference type="WBParaSite" id="Pan_g7484.t1"/>
    </source>
</evidence>
<name>A0A7E4W5T7_PANRE</name>
<reference evidence="2" key="2">
    <citation type="submission" date="2020-10" db="UniProtKB">
        <authorList>
            <consortium name="WormBaseParasite"/>
        </authorList>
    </citation>
    <scope>IDENTIFICATION</scope>
</reference>
<protein>
    <submittedName>
        <fullName evidence="2">Major sperm protein</fullName>
    </submittedName>
</protein>
<organism evidence="1 2">
    <name type="scientific">Panagrellus redivivus</name>
    <name type="common">Microworm</name>
    <dbReference type="NCBI Taxonomy" id="6233"/>
    <lineage>
        <taxon>Eukaryota</taxon>
        <taxon>Metazoa</taxon>
        <taxon>Ecdysozoa</taxon>
        <taxon>Nematoda</taxon>
        <taxon>Chromadorea</taxon>
        <taxon>Rhabditida</taxon>
        <taxon>Tylenchina</taxon>
        <taxon>Panagrolaimomorpha</taxon>
        <taxon>Panagrolaimoidea</taxon>
        <taxon>Panagrolaimidae</taxon>
        <taxon>Panagrellus</taxon>
    </lineage>
</organism>